<sequence>MYIRRILKRFFSILLAVVVFALPSINVNASSAEVLSKSDQQAVVGLLNKAKDYEIDIKSDKQYFVIQVENLIKLNNIELHVPESFIVANSKLYKKLIDGTNVLTVNIQKDGFHEASNISFFFDKNNNVVDYAEFHLKKSKVNTFQIAAYVNGKLQAEEVTDTPFVTAKEYQKSKAGGIKTKGWSEFLDCMNIPGNIATRLALLCGGVCVVTAGTGCVVCVAGVLGIHGGAITACLSSSF</sequence>
<feature type="chain" id="PRO_5042618828" evidence="1">
    <location>
        <begin position="30"/>
        <end position="239"/>
    </location>
</feature>
<gene>
    <name evidence="2" type="ORF">J2Z48_002781</name>
</gene>
<keyword evidence="1" id="KW-0732">Signal</keyword>
<dbReference type="AlphaFoldDB" id="A0AAJ1TGR9"/>
<organism evidence="2 3">
    <name type="scientific">Croceifilum oryzae</name>
    <dbReference type="NCBI Taxonomy" id="1553429"/>
    <lineage>
        <taxon>Bacteria</taxon>
        <taxon>Bacillati</taxon>
        <taxon>Bacillota</taxon>
        <taxon>Bacilli</taxon>
        <taxon>Bacillales</taxon>
        <taxon>Thermoactinomycetaceae</taxon>
        <taxon>Croceifilum</taxon>
    </lineage>
</organism>
<accession>A0AAJ1TGR9</accession>
<protein>
    <submittedName>
        <fullName evidence="2">Uncharacterized protein</fullName>
    </submittedName>
</protein>
<dbReference type="RefSeq" id="WP_307254403.1">
    <property type="nucleotide sequence ID" value="NZ_JAUSUV010000014.1"/>
</dbReference>
<proteinExistence type="predicted"/>
<evidence type="ECO:0000313" key="3">
    <source>
        <dbReference type="Proteomes" id="UP001238450"/>
    </source>
</evidence>
<dbReference type="Proteomes" id="UP001238450">
    <property type="component" value="Unassembled WGS sequence"/>
</dbReference>
<name>A0AAJ1TGR9_9BACL</name>
<evidence type="ECO:0000256" key="1">
    <source>
        <dbReference type="SAM" id="SignalP"/>
    </source>
</evidence>
<comment type="caution">
    <text evidence="2">The sequence shown here is derived from an EMBL/GenBank/DDBJ whole genome shotgun (WGS) entry which is preliminary data.</text>
</comment>
<evidence type="ECO:0000313" key="2">
    <source>
        <dbReference type="EMBL" id="MDQ0418578.1"/>
    </source>
</evidence>
<dbReference type="EMBL" id="JAUSUV010000014">
    <property type="protein sequence ID" value="MDQ0418578.1"/>
    <property type="molecule type" value="Genomic_DNA"/>
</dbReference>
<feature type="signal peptide" evidence="1">
    <location>
        <begin position="1"/>
        <end position="29"/>
    </location>
</feature>
<keyword evidence="3" id="KW-1185">Reference proteome</keyword>
<reference evidence="2 3" key="1">
    <citation type="submission" date="2023-07" db="EMBL/GenBank/DDBJ databases">
        <title>Genomic Encyclopedia of Type Strains, Phase IV (KMG-IV): sequencing the most valuable type-strain genomes for metagenomic binning, comparative biology and taxonomic classification.</title>
        <authorList>
            <person name="Goeker M."/>
        </authorList>
    </citation>
    <scope>NUCLEOTIDE SEQUENCE [LARGE SCALE GENOMIC DNA]</scope>
    <source>
        <strain evidence="2 3">DSM 46876</strain>
    </source>
</reference>